<reference evidence="1" key="1">
    <citation type="submission" date="2015-07" db="EMBL/GenBank/DDBJ databases">
        <title>Adaptation to a free-living lifestyle via gene acquisitions in the diplomonad Trepomonas sp. PC1.</title>
        <authorList>
            <person name="Xu F."/>
            <person name="Jerlstrom-Hultqvist J."/>
            <person name="Kolisko M."/>
            <person name="Simpson A.G.B."/>
            <person name="Roger A.J."/>
            <person name="Svard S.G."/>
            <person name="Andersson J.O."/>
        </authorList>
    </citation>
    <scope>NUCLEOTIDE SEQUENCE</scope>
    <source>
        <strain evidence="1">PC1</strain>
    </source>
</reference>
<sequence>FELVDQQLEIDQNFQNELNLINSSLTISKQCCLKKLILNHSKTINSQLLSGLEEYHTKDLCYVDEKILQQNAETLKILIVEDCGKDFFVKCDLPNLDSFYFRGQSILINDHVSQLKYISIVAKDVDFQLTNPLYQLTAILLTDVNLPNLNFTHFTPNLTKLELRNNNLQKIDIDQQCKNLTQLIVFDNPVKTIKIFWSIQDITLNNTKISNLSFLAGFRLLQSLNITSSYLCCLKGIENSSNLFSVNLQNNFLLTEQFRHLKSFPKLKIKLWQTHGNPIDGSLLQKLCSLEQFDGKQYQNIKPKMFDFDVLAAEKLYQQQNLLVKRQKLAQLQVKIQLSRQVYKKMQRMFES</sequence>
<dbReference type="Gene3D" id="3.80.10.10">
    <property type="entry name" value="Ribonuclease Inhibitor"/>
    <property type="match status" value="1"/>
</dbReference>
<dbReference type="InterPro" id="IPR001611">
    <property type="entry name" value="Leu-rich_rpt"/>
</dbReference>
<dbReference type="AlphaFoldDB" id="A0A146JWN9"/>
<dbReference type="InterPro" id="IPR032675">
    <property type="entry name" value="LRR_dom_sf"/>
</dbReference>
<evidence type="ECO:0008006" key="2">
    <source>
        <dbReference type="Google" id="ProtNLM"/>
    </source>
</evidence>
<proteinExistence type="predicted"/>
<dbReference type="EMBL" id="GDID01007594">
    <property type="protein sequence ID" value="JAP89012.1"/>
    <property type="molecule type" value="Transcribed_RNA"/>
</dbReference>
<feature type="non-terminal residue" evidence="1">
    <location>
        <position position="1"/>
    </location>
</feature>
<dbReference type="PROSITE" id="PS51450">
    <property type="entry name" value="LRR"/>
    <property type="match status" value="1"/>
</dbReference>
<feature type="non-terminal residue" evidence="1">
    <location>
        <position position="352"/>
    </location>
</feature>
<organism evidence="1">
    <name type="scientific">Trepomonas sp. PC1</name>
    <dbReference type="NCBI Taxonomy" id="1076344"/>
    <lineage>
        <taxon>Eukaryota</taxon>
        <taxon>Metamonada</taxon>
        <taxon>Diplomonadida</taxon>
        <taxon>Hexamitidae</taxon>
        <taxon>Hexamitinae</taxon>
        <taxon>Trepomonas</taxon>
    </lineage>
</organism>
<accession>A0A146JWN9</accession>
<dbReference type="SUPFAM" id="SSF52058">
    <property type="entry name" value="L domain-like"/>
    <property type="match status" value="1"/>
</dbReference>
<name>A0A146JWN9_9EUKA</name>
<protein>
    <recommendedName>
        <fullName evidence="2">Leucine rich repeats-containing protein</fullName>
    </recommendedName>
</protein>
<evidence type="ECO:0000313" key="1">
    <source>
        <dbReference type="EMBL" id="JAP89012.1"/>
    </source>
</evidence>
<gene>
    <name evidence="1" type="ORF">TPC1_31493</name>
</gene>